<keyword evidence="8 9" id="KW-0472">Membrane</keyword>
<keyword evidence="5" id="KW-0997">Cell inner membrane</keyword>
<evidence type="ECO:0000256" key="1">
    <source>
        <dbReference type="ARBA" id="ARBA00004429"/>
    </source>
</evidence>
<dbReference type="KEGG" id="dfn:CVE23_11415"/>
<keyword evidence="7 9" id="KW-1133">Transmembrane helix</keyword>
<feature type="transmembrane region" description="Helical" evidence="9">
    <location>
        <begin position="63"/>
        <end position="88"/>
    </location>
</feature>
<keyword evidence="12" id="KW-1185">Reference proteome</keyword>
<evidence type="ECO:0000259" key="10">
    <source>
        <dbReference type="PROSITE" id="PS50928"/>
    </source>
</evidence>
<evidence type="ECO:0000256" key="3">
    <source>
        <dbReference type="ARBA" id="ARBA00022448"/>
    </source>
</evidence>
<feature type="transmembrane region" description="Helical" evidence="9">
    <location>
        <begin position="201"/>
        <end position="219"/>
    </location>
</feature>
<dbReference type="PANTHER" id="PTHR42929:SF1">
    <property type="entry name" value="INNER MEMBRANE ABC TRANSPORTER PERMEASE PROTEIN YDCU-RELATED"/>
    <property type="match status" value="1"/>
</dbReference>
<dbReference type="AlphaFoldDB" id="A0A2K8QM07"/>
<evidence type="ECO:0000256" key="6">
    <source>
        <dbReference type="ARBA" id="ARBA00022692"/>
    </source>
</evidence>
<dbReference type="PROSITE" id="PS50928">
    <property type="entry name" value="ABC_TM1"/>
    <property type="match status" value="1"/>
</dbReference>
<reference evidence="12" key="1">
    <citation type="journal article" date="2018" name="Genome Announc.">
        <title>Complete genome sequence of a Dickeya fangzhongdai type strain causing bleeding canker of pear tree trunks.</title>
        <authorList>
            <person name="Zhao Y."/>
            <person name="Tian Y."/>
            <person name="Li X."/>
            <person name="Hu B."/>
        </authorList>
    </citation>
    <scope>NUCLEOTIDE SEQUENCE [LARGE SCALE GENOMIC DNA]</scope>
    <source>
        <strain evidence="12">DSM 101947</strain>
    </source>
</reference>
<keyword evidence="6 9" id="KW-0812">Transmembrane</keyword>
<name>A0A2K8QM07_9GAMM</name>
<dbReference type="GO" id="GO:0055085">
    <property type="term" value="P:transmembrane transport"/>
    <property type="evidence" value="ECO:0007669"/>
    <property type="project" value="InterPro"/>
</dbReference>
<feature type="transmembrane region" description="Helical" evidence="9">
    <location>
        <begin position="100"/>
        <end position="123"/>
    </location>
</feature>
<keyword evidence="3 9" id="KW-0813">Transport</keyword>
<dbReference type="SUPFAM" id="SSF161098">
    <property type="entry name" value="MetI-like"/>
    <property type="match status" value="1"/>
</dbReference>
<evidence type="ECO:0000313" key="11">
    <source>
        <dbReference type="EMBL" id="ATZ94533.1"/>
    </source>
</evidence>
<comment type="similarity">
    <text evidence="2">Belongs to the binding-protein-dependent transport system permease family. CysTW subfamily.</text>
</comment>
<evidence type="ECO:0000256" key="5">
    <source>
        <dbReference type="ARBA" id="ARBA00022519"/>
    </source>
</evidence>
<feature type="domain" description="ABC transmembrane type-1" evidence="10">
    <location>
        <begin position="63"/>
        <end position="271"/>
    </location>
</feature>
<sequence length="284" mass="30657">MRSSLMAYLMLLPGLGIIMLAMGAVLGMAFSQSLGFFNFAGDSGLSLRFWQTMLTDEQLWRSFFYSARIALLSALLSVALAYPLAIWLRKPFPGAVTLRALLKAPLLVPGLTAAFLFVNFISYQGFLNVAMLRLGLTERPIRMQNDASGIGVVLLQIWKQMPFALLLLSGSVQAIGDAVLDAARNLGAGAWVRFRRIVLPLTLRALQTAMMLIFIGAAGDFSFQSVAGPVNLNSMSQLMLRVQQSGAEGWNQAAVVAVMLMLLSLAGAGLLAVAARVVVNGMRR</sequence>
<feature type="transmembrane region" description="Helical" evidence="9">
    <location>
        <begin position="253"/>
        <end position="279"/>
    </location>
</feature>
<keyword evidence="4" id="KW-1003">Cell membrane</keyword>
<evidence type="ECO:0000256" key="8">
    <source>
        <dbReference type="ARBA" id="ARBA00023136"/>
    </source>
</evidence>
<comment type="subcellular location">
    <subcellularLocation>
        <location evidence="1">Cell inner membrane</location>
        <topology evidence="1">Multi-pass membrane protein</topology>
    </subcellularLocation>
    <subcellularLocation>
        <location evidence="9">Cell membrane</location>
        <topology evidence="9">Multi-pass membrane protein</topology>
    </subcellularLocation>
</comment>
<evidence type="ECO:0000256" key="2">
    <source>
        <dbReference type="ARBA" id="ARBA00007069"/>
    </source>
</evidence>
<organism evidence="11 12">
    <name type="scientific">Dickeya fangzhongdai</name>
    <dbReference type="NCBI Taxonomy" id="1778540"/>
    <lineage>
        <taxon>Bacteria</taxon>
        <taxon>Pseudomonadati</taxon>
        <taxon>Pseudomonadota</taxon>
        <taxon>Gammaproteobacteria</taxon>
        <taxon>Enterobacterales</taxon>
        <taxon>Pectobacteriaceae</taxon>
        <taxon>Dickeya</taxon>
    </lineage>
</organism>
<accession>A0A2K8QM07</accession>
<dbReference type="Gene3D" id="1.10.3720.10">
    <property type="entry name" value="MetI-like"/>
    <property type="match status" value="1"/>
</dbReference>
<dbReference type="InterPro" id="IPR000515">
    <property type="entry name" value="MetI-like"/>
</dbReference>
<dbReference type="GO" id="GO:0005886">
    <property type="term" value="C:plasma membrane"/>
    <property type="evidence" value="ECO:0007669"/>
    <property type="project" value="UniProtKB-SubCell"/>
</dbReference>
<protein>
    <submittedName>
        <fullName evidence="11">Spermidine/putrescine ABC transporter permease</fullName>
    </submittedName>
</protein>
<dbReference type="PANTHER" id="PTHR42929">
    <property type="entry name" value="INNER MEMBRANE ABC TRANSPORTER PERMEASE PROTEIN YDCU-RELATED-RELATED"/>
    <property type="match status" value="1"/>
</dbReference>
<evidence type="ECO:0000256" key="9">
    <source>
        <dbReference type="RuleBase" id="RU363032"/>
    </source>
</evidence>
<evidence type="ECO:0000256" key="7">
    <source>
        <dbReference type="ARBA" id="ARBA00022989"/>
    </source>
</evidence>
<proteinExistence type="inferred from homology"/>
<dbReference type="RefSeq" id="WP_100849574.1">
    <property type="nucleotide sequence ID" value="NZ_BMJF01000001.1"/>
</dbReference>
<dbReference type="EMBL" id="CP025003">
    <property type="protein sequence ID" value="ATZ94533.1"/>
    <property type="molecule type" value="Genomic_DNA"/>
</dbReference>
<feature type="transmembrane region" description="Helical" evidence="9">
    <location>
        <begin position="7"/>
        <end position="30"/>
    </location>
</feature>
<evidence type="ECO:0000313" key="12">
    <source>
        <dbReference type="Proteomes" id="UP000231901"/>
    </source>
</evidence>
<dbReference type="InterPro" id="IPR035906">
    <property type="entry name" value="MetI-like_sf"/>
</dbReference>
<dbReference type="CDD" id="cd06261">
    <property type="entry name" value="TM_PBP2"/>
    <property type="match status" value="1"/>
</dbReference>
<feature type="transmembrane region" description="Helical" evidence="9">
    <location>
        <begin position="161"/>
        <end position="180"/>
    </location>
</feature>
<dbReference type="GeneID" id="66564941"/>
<evidence type="ECO:0000256" key="4">
    <source>
        <dbReference type="ARBA" id="ARBA00022475"/>
    </source>
</evidence>
<gene>
    <name evidence="11" type="ORF">CVE23_11415</name>
</gene>
<dbReference type="Pfam" id="PF00528">
    <property type="entry name" value="BPD_transp_1"/>
    <property type="match status" value="1"/>
</dbReference>
<dbReference type="Proteomes" id="UP000231901">
    <property type="component" value="Chromosome"/>
</dbReference>